<comment type="similarity">
    <text evidence="10">Belongs to the MurCDEF family. MurF subfamily.</text>
</comment>
<comment type="catalytic activity">
    <reaction evidence="10 11">
        <text>D-alanyl-D-alanine + UDP-N-acetyl-alpha-D-muramoyl-L-alanyl-gamma-D-glutamyl-meso-2,6-diaminopimelate + ATP = UDP-N-acetyl-alpha-D-muramoyl-L-alanyl-gamma-D-glutamyl-meso-2,6-diaminopimeloyl-D-alanyl-D-alanine + ADP + phosphate + H(+)</text>
        <dbReference type="Rhea" id="RHEA:28374"/>
        <dbReference type="ChEBI" id="CHEBI:15378"/>
        <dbReference type="ChEBI" id="CHEBI:30616"/>
        <dbReference type="ChEBI" id="CHEBI:43474"/>
        <dbReference type="ChEBI" id="CHEBI:57822"/>
        <dbReference type="ChEBI" id="CHEBI:61386"/>
        <dbReference type="ChEBI" id="CHEBI:83905"/>
        <dbReference type="ChEBI" id="CHEBI:456216"/>
        <dbReference type="EC" id="6.3.2.10"/>
    </reaction>
</comment>
<dbReference type="Gene3D" id="3.90.190.20">
    <property type="entry name" value="Mur ligase, C-terminal domain"/>
    <property type="match status" value="1"/>
</dbReference>
<keyword evidence="3 10" id="KW-0132">Cell division</keyword>
<comment type="caution">
    <text evidence="15">The sequence shown here is derived from an EMBL/GenBank/DDBJ whole genome shotgun (WGS) entry which is preliminary data.</text>
</comment>
<dbReference type="HAMAP" id="MF_02019">
    <property type="entry name" value="MurF"/>
    <property type="match status" value="1"/>
</dbReference>
<evidence type="ECO:0000259" key="12">
    <source>
        <dbReference type="Pfam" id="PF01225"/>
    </source>
</evidence>
<evidence type="ECO:0000256" key="11">
    <source>
        <dbReference type="RuleBase" id="RU004136"/>
    </source>
</evidence>
<dbReference type="PANTHER" id="PTHR43024">
    <property type="entry name" value="UDP-N-ACETYLMURAMOYL-TRIPEPTIDE--D-ALANYL-D-ALANINE LIGASE"/>
    <property type="match status" value="1"/>
</dbReference>
<dbReference type="Proteomes" id="UP000559117">
    <property type="component" value="Unassembled WGS sequence"/>
</dbReference>
<evidence type="ECO:0000256" key="7">
    <source>
        <dbReference type="ARBA" id="ARBA00022984"/>
    </source>
</evidence>
<evidence type="ECO:0000313" key="15">
    <source>
        <dbReference type="EMBL" id="MBB5335948.1"/>
    </source>
</evidence>
<protein>
    <recommendedName>
        <fullName evidence="10 11">UDP-N-acetylmuramoyl-tripeptide--D-alanyl-D-alanine ligase</fullName>
        <ecNumber evidence="10 11">6.3.2.10</ecNumber>
    </recommendedName>
    <alternativeName>
        <fullName evidence="10">D-alanyl-D-alanine-adding enzyme</fullName>
    </alternativeName>
</protein>
<name>A0A840UMN5_9FIRM</name>
<feature type="binding site" evidence="10">
    <location>
        <begin position="114"/>
        <end position="120"/>
    </location>
    <ligand>
        <name>ATP</name>
        <dbReference type="ChEBI" id="CHEBI:30616"/>
    </ligand>
</feature>
<keyword evidence="7 10" id="KW-0573">Peptidoglycan synthesis</keyword>
<dbReference type="AlphaFoldDB" id="A0A840UMN5"/>
<dbReference type="GO" id="GO:0047480">
    <property type="term" value="F:UDP-N-acetylmuramoyl-tripeptide-D-alanyl-D-alanine ligase activity"/>
    <property type="evidence" value="ECO:0007669"/>
    <property type="project" value="UniProtKB-UniRule"/>
</dbReference>
<dbReference type="InterPro" id="IPR004101">
    <property type="entry name" value="Mur_ligase_C"/>
</dbReference>
<evidence type="ECO:0000256" key="1">
    <source>
        <dbReference type="ARBA" id="ARBA00022490"/>
    </source>
</evidence>
<keyword evidence="1 10" id="KW-0963">Cytoplasm</keyword>
<dbReference type="GO" id="GO:0051301">
    <property type="term" value="P:cell division"/>
    <property type="evidence" value="ECO:0007669"/>
    <property type="project" value="UniProtKB-KW"/>
</dbReference>
<dbReference type="Gene3D" id="3.40.1190.10">
    <property type="entry name" value="Mur-like, catalytic domain"/>
    <property type="match status" value="1"/>
</dbReference>
<dbReference type="SUPFAM" id="SSF63418">
    <property type="entry name" value="MurE/MurF N-terminal domain"/>
    <property type="match status" value="1"/>
</dbReference>
<dbReference type="Pfam" id="PF01225">
    <property type="entry name" value="Mur_ligase"/>
    <property type="match status" value="1"/>
</dbReference>
<dbReference type="GO" id="GO:0071555">
    <property type="term" value="P:cell wall organization"/>
    <property type="evidence" value="ECO:0007669"/>
    <property type="project" value="UniProtKB-KW"/>
</dbReference>
<dbReference type="SUPFAM" id="SSF53244">
    <property type="entry name" value="MurD-like peptide ligases, peptide-binding domain"/>
    <property type="match status" value="1"/>
</dbReference>
<dbReference type="EMBL" id="JACHFH010000010">
    <property type="protein sequence ID" value="MBB5335948.1"/>
    <property type="molecule type" value="Genomic_DNA"/>
</dbReference>
<accession>A0A840UMN5</accession>
<gene>
    <name evidence="10" type="primary">murF</name>
    <name evidence="15" type="ORF">HNR32_001092</name>
</gene>
<evidence type="ECO:0000313" key="16">
    <source>
        <dbReference type="Proteomes" id="UP000559117"/>
    </source>
</evidence>
<evidence type="ECO:0000256" key="4">
    <source>
        <dbReference type="ARBA" id="ARBA00022741"/>
    </source>
</evidence>
<keyword evidence="8 10" id="KW-0131">Cell cycle</keyword>
<organism evidence="15 16">
    <name type="scientific">Pectinatus brassicae</name>
    <dbReference type="NCBI Taxonomy" id="862415"/>
    <lineage>
        <taxon>Bacteria</taxon>
        <taxon>Bacillati</taxon>
        <taxon>Bacillota</taxon>
        <taxon>Negativicutes</taxon>
        <taxon>Selenomonadales</taxon>
        <taxon>Selenomonadaceae</taxon>
        <taxon>Pectinatus</taxon>
    </lineage>
</organism>
<keyword evidence="5 10" id="KW-0067">ATP-binding</keyword>
<dbReference type="InterPro" id="IPR051046">
    <property type="entry name" value="MurCDEF_CellWall_CoF430Synth"/>
</dbReference>
<reference evidence="15 16" key="1">
    <citation type="submission" date="2020-08" db="EMBL/GenBank/DDBJ databases">
        <title>Genomic Encyclopedia of Type Strains, Phase IV (KMG-IV): sequencing the most valuable type-strain genomes for metagenomic binning, comparative biology and taxonomic classification.</title>
        <authorList>
            <person name="Goeker M."/>
        </authorList>
    </citation>
    <scope>NUCLEOTIDE SEQUENCE [LARGE SCALE GENOMIC DNA]</scope>
    <source>
        <strain evidence="15 16">DSM 24661</strain>
    </source>
</reference>
<dbReference type="GO" id="GO:0008360">
    <property type="term" value="P:regulation of cell shape"/>
    <property type="evidence" value="ECO:0007669"/>
    <property type="project" value="UniProtKB-KW"/>
</dbReference>
<dbReference type="InterPro" id="IPR000713">
    <property type="entry name" value="Mur_ligase_N"/>
</dbReference>
<evidence type="ECO:0000256" key="6">
    <source>
        <dbReference type="ARBA" id="ARBA00022960"/>
    </source>
</evidence>
<evidence type="ECO:0000256" key="3">
    <source>
        <dbReference type="ARBA" id="ARBA00022618"/>
    </source>
</evidence>
<proteinExistence type="inferred from homology"/>
<evidence type="ECO:0000256" key="5">
    <source>
        <dbReference type="ARBA" id="ARBA00022840"/>
    </source>
</evidence>
<keyword evidence="9 10" id="KW-0961">Cell wall biogenesis/degradation</keyword>
<dbReference type="EC" id="6.3.2.10" evidence="10 11"/>
<evidence type="ECO:0000256" key="8">
    <source>
        <dbReference type="ARBA" id="ARBA00023306"/>
    </source>
</evidence>
<dbReference type="Pfam" id="PF08245">
    <property type="entry name" value="Mur_ligase_M"/>
    <property type="match status" value="1"/>
</dbReference>
<dbReference type="GO" id="GO:0009252">
    <property type="term" value="P:peptidoglycan biosynthetic process"/>
    <property type="evidence" value="ECO:0007669"/>
    <property type="project" value="UniProtKB-UniRule"/>
</dbReference>
<dbReference type="InterPro" id="IPR005863">
    <property type="entry name" value="UDP-N-AcMur_synth"/>
</dbReference>
<dbReference type="GO" id="GO:0005737">
    <property type="term" value="C:cytoplasm"/>
    <property type="evidence" value="ECO:0007669"/>
    <property type="project" value="UniProtKB-SubCell"/>
</dbReference>
<dbReference type="SUPFAM" id="SSF53623">
    <property type="entry name" value="MurD-like peptide ligases, catalytic domain"/>
    <property type="match status" value="1"/>
</dbReference>
<dbReference type="PANTHER" id="PTHR43024:SF1">
    <property type="entry name" value="UDP-N-ACETYLMURAMOYL-TRIPEPTIDE--D-ALANYL-D-ALANINE LIGASE"/>
    <property type="match status" value="1"/>
</dbReference>
<feature type="domain" description="Mur ligase N-terminal catalytic" evidence="12">
    <location>
        <begin position="25"/>
        <end position="75"/>
    </location>
</feature>
<evidence type="ECO:0000256" key="10">
    <source>
        <dbReference type="HAMAP-Rule" id="MF_02019"/>
    </source>
</evidence>
<comment type="pathway">
    <text evidence="10 11">Cell wall biogenesis; peptidoglycan biosynthesis.</text>
</comment>
<dbReference type="NCBIfam" id="TIGR01143">
    <property type="entry name" value="murF"/>
    <property type="match status" value="1"/>
</dbReference>
<dbReference type="InterPro" id="IPR035911">
    <property type="entry name" value="MurE/MurF_N"/>
</dbReference>
<dbReference type="InterPro" id="IPR013221">
    <property type="entry name" value="Mur_ligase_cen"/>
</dbReference>
<comment type="subcellular location">
    <subcellularLocation>
        <location evidence="10 11">Cytoplasm</location>
    </subcellularLocation>
</comment>
<comment type="function">
    <text evidence="10 11">Involved in cell wall formation. Catalyzes the final step in the synthesis of UDP-N-acetylmuramoyl-pentapeptide, the precursor of murein.</text>
</comment>
<evidence type="ECO:0000256" key="9">
    <source>
        <dbReference type="ARBA" id="ARBA00023316"/>
    </source>
</evidence>
<evidence type="ECO:0000259" key="13">
    <source>
        <dbReference type="Pfam" id="PF02875"/>
    </source>
</evidence>
<feature type="domain" description="Mur ligase central" evidence="14">
    <location>
        <begin position="112"/>
        <end position="298"/>
    </location>
</feature>
<evidence type="ECO:0000256" key="2">
    <source>
        <dbReference type="ARBA" id="ARBA00022598"/>
    </source>
</evidence>
<dbReference type="RefSeq" id="WP_311636481.1">
    <property type="nucleotide sequence ID" value="NZ_JACHFH010000010.1"/>
</dbReference>
<keyword evidence="16" id="KW-1185">Reference proteome</keyword>
<sequence length="457" mass="50042">MPSFSLEQIKTYTKCQVLQETANSFTNISTDTRKIEKGMLFLAIKGEKYDGHDFIATAINNGATGIIISDKRKIPADLQHNITIVVVDDTLQAYLDIAGGWRQQFKLPLVAVTGSNGKTTTKDLTAAVLAAKYNVLKTQKNFNSEIGMALTLLALRQEHNIAVIEMGMRGLGQITALAKAAKPEIGIVLNVGHTHLELLGSQENIAKAKAELPQALPQNGKAVLNNDDEFVRKMAKATAADIITFAIKNSADIKAENIRIIDNNKTKFNCILPNGQFEFIIPLIGEHNVYDALAAIAIGYIMQMPPQLIQEGLNAFKSSGMRFEMTKYRDCTIINDAYNASPVSMKASIKNIMTMAGKRRIVVCGDMKELGSIEKTAHEEIGVFCVKNNIDILITLGPLAKWAAQAARDKAMQNVYTCEDHLQIAKLLTKILQAGDIVLVKGSHSMQMEKIISLLGK</sequence>
<feature type="domain" description="Mur ligase C-terminal" evidence="13">
    <location>
        <begin position="321"/>
        <end position="443"/>
    </location>
</feature>
<dbReference type="Gene3D" id="3.40.1390.10">
    <property type="entry name" value="MurE/MurF, N-terminal domain"/>
    <property type="match status" value="1"/>
</dbReference>
<keyword evidence="6 10" id="KW-0133">Cell shape</keyword>
<dbReference type="Pfam" id="PF02875">
    <property type="entry name" value="Mur_ligase_C"/>
    <property type="match status" value="1"/>
</dbReference>
<dbReference type="UniPathway" id="UPA00219"/>
<dbReference type="InterPro" id="IPR036615">
    <property type="entry name" value="Mur_ligase_C_dom_sf"/>
</dbReference>
<keyword evidence="4 10" id="KW-0547">Nucleotide-binding</keyword>
<keyword evidence="2 10" id="KW-0436">Ligase</keyword>
<dbReference type="InterPro" id="IPR036565">
    <property type="entry name" value="Mur-like_cat_sf"/>
</dbReference>
<evidence type="ECO:0000259" key="14">
    <source>
        <dbReference type="Pfam" id="PF08245"/>
    </source>
</evidence>
<dbReference type="GO" id="GO:0005524">
    <property type="term" value="F:ATP binding"/>
    <property type="evidence" value="ECO:0007669"/>
    <property type="project" value="UniProtKB-UniRule"/>
</dbReference>